<sequence>MLRSMAGPPEQIVLSSGDHNHGSEGSPSEDTASSLNAEAAAPGPMTWDNGSQSLDAAGQSNEDANYQRLKRASGAERRRQARERERLRRDAEEAAALQRKEAQRRAKFEQLEAERRARRERLDAERQAKFEQREAEKRARRERLKAVREVKRLLREADAKRRREEKAARRKERQRCVRKFTDEGPLVAQVCPVCTKPCAKSELQSDECCLPAVPEAFPADDVSRVCRSCCGLPVCARSERMVSASEGVNDPVGYKQGNDKDGM</sequence>
<proteinExistence type="predicted"/>
<dbReference type="Proteomes" id="UP000821865">
    <property type="component" value="Chromosome 7"/>
</dbReference>
<accession>A0ACB8CI59</accession>
<evidence type="ECO:0000313" key="2">
    <source>
        <dbReference type="Proteomes" id="UP000821865"/>
    </source>
</evidence>
<reference evidence="1" key="1">
    <citation type="submission" date="2020-05" db="EMBL/GenBank/DDBJ databases">
        <title>Large-scale comparative analyses of tick genomes elucidate their genetic diversity and vector capacities.</title>
        <authorList>
            <person name="Jia N."/>
            <person name="Wang J."/>
            <person name="Shi W."/>
            <person name="Du L."/>
            <person name="Sun Y."/>
            <person name="Zhan W."/>
            <person name="Jiang J."/>
            <person name="Wang Q."/>
            <person name="Zhang B."/>
            <person name="Ji P."/>
            <person name="Sakyi L.B."/>
            <person name="Cui X."/>
            <person name="Yuan T."/>
            <person name="Jiang B."/>
            <person name="Yang W."/>
            <person name="Lam T.T.-Y."/>
            <person name="Chang Q."/>
            <person name="Ding S."/>
            <person name="Wang X."/>
            <person name="Zhu J."/>
            <person name="Ruan X."/>
            <person name="Zhao L."/>
            <person name="Wei J."/>
            <person name="Que T."/>
            <person name="Du C."/>
            <person name="Cheng J."/>
            <person name="Dai P."/>
            <person name="Han X."/>
            <person name="Huang E."/>
            <person name="Gao Y."/>
            <person name="Liu J."/>
            <person name="Shao H."/>
            <person name="Ye R."/>
            <person name="Li L."/>
            <person name="Wei W."/>
            <person name="Wang X."/>
            <person name="Wang C."/>
            <person name="Yang T."/>
            <person name="Huo Q."/>
            <person name="Li W."/>
            <person name="Guo W."/>
            <person name="Chen H."/>
            <person name="Zhou L."/>
            <person name="Ni X."/>
            <person name="Tian J."/>
            <person name="Zhou Y."/>
            <person name="Sheng Y."/>
            <person name="Liu T."/>
            <person name="Pan Y."/>
            <person name="Xia L."/>
            <person name="Li J."/>
            <person name="Zhao F."/>
            <person name="Cao W."/>
        </authorList>
    </citation>
    <scope>NUCLEOTIDE SEQUENCE</scope>
    <source>
        <strain evidence="1">Dsil-2018</strain>
    </source>
</reference>
<comment type="caution">
    <text evidence="1">The sequence shown here is derived from an EMBL/GenBank/DDBJ whole genome shotgun (WGS) entry which is preliminary data.</text>
</comment>
<name>A0ACB8CI59_DERSI</name>
<protein>
    <submittedName>
        <fullName evidence="1">Uncharacterized protein</fullName>
    </submittedName>
</protein>
<evidence type="ECO:0000313" key="1">
    <source>
        <dbReference type="EMBL" id="KAH7942465.1"/>
    </source>
</evidence>
<dbReference type="EMBL" id="CM023476">
    <property type="protein sequence ID" value="KAH7942465.1"/>
    <property type="molecule type" value="Genomic_DNA"/>
</dbReference>
<organism evidence="1 2">
    <name type="scientific">Dermacentor silvarum</name>
    <name type="common">Tick</name>
    <dbReference type="NCBI Taxonomy" id="543639"/>
    <lineage>
        <taxon>Eukaryota</taxon>
        <taxon>Metazoa</taxon>
        <taxon>Ecdysozoa</taxon>
        <taxon>Arthropoda</taxon>
        <taxon>Chelicerata</taxon>
        <taxon>Arachnida</taxon>
        <taxon>Acari</taxon>
        <taxon>Parasitiformes</taxon>
        <taxon>Ixodida</taxon>
        <taxon>Ixodoidea</taxon>
        <taxon>Ixodidae</taxon>
        <taxon>Rhipicephalinae</taxon>
        <taxon>Dermacentor</taxon>
    </lineage>
</organism>
<gene>
    <name evidence="1" type="ORF">HPB49_024469</name>
</gene>
<keyword evidence="2" id="KW-1185">Reference proteome</keyword>